<sequence>MHDLRQISNMFDLRADFVHGYSYGSGHINDTYCVWVDQAGLRVRYILQRLAQNVFKQPIPLMNNVKRVTDHALARLLEEGCPEAHRRTLTLIPGKDGKPYVQDAEGNVWRVYPFIERARTYDTIETTKQCIEAARAFGNFQKLTADLPGEPLFETIPDFHNTTSRMNALKAAIKADPLGRVKEVQKEIDWYLSRDEDCHIVVNYLASGELPLRCTHNDTKLNNVMLDDVTGEGICVIDLDTTMPGSAIYDFGDMVRTATSPAAEDEKDTSLVTCRMFMFEALVEGYLDTAKSFLTPLEKSLLPFSGKLLTMECGIRFLTDYLSGDVYFKIKRPEHNLDRCRTQMALVVSIEKQMDAMQRLVDSK</sequence>
<dbReference type="Pfam" id="PF01636">
    <property type="entry name" value="APH"/>
    <property type="match status" value="1"/>
</dbReference>
<evidence type="ECO:0000313" key="2">
    <source>
        <dbReference type="EMBL" id="SEI00591.1"/>
    </source>
</evidence>
<dbReference type="PANTHER" id="PTHR21064:SF5">
    <property type="entry name" value="SLR1880 PROTEIN"/>
    <property type="match status" value="1"/>
</dbReference>
<dbReference type="SUPFAM" id="SSF56112">
    <property type="entry name" value="Protein kinase-like (PK-like)"/>
    <property type="match status" value="1"/>
</dbReference>
<dbReference type="Gene3D" id="3.90.1200.10">
    <property type="match status" value="1"/>
</dbReference>
<organism evidence="2 3">
    <name type="scientific">Akkermansia glycaniphila</name>
    <dbReference type="NCBI Taxonomy" id="1679444"/>
    <lineage>
        <taxon>Bacteria</taxon>
        <taxon>Pseudomonadati</taxon>
        <taxon>Verrucomicrobiota</taxon>
        <taxon>Verrucomicrobiia</taxon>
        <taxon>Verrucomicrobiales</taxon>
        <taxon>Akkermansiaceae</taxon>
        <taxon>Akkermansia</taxon>
    </lineage>
</organism>
<name>A0A1H6MGC3_9BACT</name>
<dbReference type="KEGG" id="agl:PYTT_2495"/>
<dbReference type="InterPro" id="IPR050249">
    <property type="entry name" value="Pseudomonas-type_ThrB"/>
</dbReference>
<feature type="domain" description="Aminoglycoside phosphotransferase" evidence="1">
    <location>
        <begin position="24"/>
        <end position="261"/>
    </location>
</feature>
<dbReference type="InterPro" id="IPR002575">
    <property type="entry name" value="Aminoglycoside_PTrfase"/>
</dbReference>
<dbReference type="STRING" id="1679444.PYTT_2495"/>
<dbReference type="RefSeq" id="WP_067777512.1">
    <property type="nucleotide sequence ID" value="NZ_LIGX01000037.1"/>
</dbReference>
<evidence type="ECO:0000259" key="1">
    <source>
        <dbReference type="Pfam" id="PF01636"/>
    </source>
</evidence>
<dbReference type="InterPro" id="IPR011009">
    <property type="entry name" value="Kinase-like_dom_sf"/>
</dbReference>
<dbReference type="Proteomes" id="UP000176204">
    <property type="component" value="Chromosome I"/>
</dbReference>
<keyword evidence="3" id="KW-1185">Reference proteome</keyword>
<dbReference type="EMBL" id="LT629973">
    <property type="protein sequence ID" value="SEI00591.1"/>
    <property type="molecule type" value="Genomic_DNA"/>
</dbReference>
<evidence type="ECO:0000313" key="3">
    <source>
        <dbReference type="Proteomes" id="UP000176204"/>
    </source>
</evidence>
<dbReference type="OrthoDB" id="526037at2"/>
<dbReference type="PANTHER" id="PTHR21064">
    <property type="entry name" value="AMINOGLYCOSIDE PHOSPHOTRANSFERASE DOMAIN-CONTAINING PROTEIN-RELATED"/>
    <property type="match status" value="1"/>
</dbReference>
<dbReference type="GO" id="GO:0016740">
    <property type="term" value="F:transferase activity"/>
    <property type="evidence" value="ECO:0007669"/>
    <property type="project" value="UniProtKB-KW"/>
</dbReference>
<reference evidence="3" key="1">
    <citation type="submission" date="2016-09" db="EMBL/GenBank/DDBJ databases">
        <authorList>
            <person name="Koehorst J."/>
        </authorList>
    </citation>
    <scope>NUCLEOTIDE SEQUENCE [LARGE SCALE GENOMIC DNA]</scope>
</reference>
<accession>A0A1H6MGC3</accession>
<keyword evidence="2" id="KW-0808">Transferase</keyword>
<gene>
    <name evidence="2" type="ORF">PYTT_2495</name>
</gene>
<proteinExistence type="predicted"/>
<protein>
    <submittedName>
        <fullName evidence="2">Aminoglycoside phosphotransferase</fullName>
    </submittedName>
</protein>
<dbReference type="AlphaFoldDB" id="A0A1H6MGC3"/>